<evidence type="ECO:0000256" key="5">
    <source>
        <dbReference type="SAM" id="SignalP"/>
    </source>
</evidence>
<feature type="region of interest" description="Disordered" evidence="4">
    <location>
        <begin position="264"/>
        <end position="289"/>
    </location>
</feature>
<keyword evidence="8" id="KW-1185">Reference proteome</keyword>
<name>A0ABN8KR83_9BACI</name>
<feature type="chain" id="PRO_5045980357" evidence="5">
    <location>
        <begin position="22"/>
        <end position="289"/>
    </location>
</feature>
<dbReference type="GO" id="GO:0016787">
    <property type="term" value="F:hydrolase activity"/>
    <property type="evidence" value="ECO:0007669"/>
    <property type="project" value="UniProtKB-KW"/>
</dbReference>
<dbReference type="Pfam" id="PF05901">
    <property type="entry name" value="Excalibur"/>
    <property type="match status" value="1"/>
</dbReference>
<evidence type="ECO:0000256" key="4">
    <source>
        <dbReference type="SAM" id="MobiDB-lite"/>
    </source>
</evidence>
<feature type="compositionally biased region" description="Low complexity" evidence="4">
    <location>
        <begin position="224"/>
        <end position="250"/>
    </location>
</feature>
<feature type="signal peptide" evidence="5">
    <location>
        <begin position="1"/>
        <end position="21"/>
    </location>
</feature>
<dbReference type="EC" id="3.1.-.-" evidence="7"/>
<evidence type="ECO:0000256" key="3">
    <source>
        <dbReference type="ARBA" id="ARBA00022801"/>
    </source>
</evidence>
<proteinExistence type="predicted"/>
<dbReference type="SUPFAM" id="SSF50199">
    <property type="entry name" value="Staphylococcal nuclease"/>
    <property type="match status" value="1"/>
</dbReference>
<dbReference type="InterPro" id="IPR008613">
    <property type="entry name" value="Excalibur_Ca-bd_domain"/>
</dbReference>
<keyword evidence="3 7" id="KW-0378">Hydrolase</keyword>
<dbReference type="PANTHER" id="PTHR12302">
    <property type="entry name" value="EBNA2 BINDING PROTEIN P100"/>
    <property type="match status" value="1"/>
</dbReference>
<protein>
    <submittedName>
        <fullName evidence="7">SPbeta prophage-derived endonuclease YokF</fullName>
        <ecNumber evidence="7">3.1.-.-</ecNumber>
    </submittedName>
</protein>
<dbReference type="Pfam" id="PF00565">
    <property type="entry name" value="SNase"/>
    <property type="match status" value="1"/>
</dbReference>
<dbReference type="GO" id="GO:0004519">
    <property type="term" value="F:endonuclease activity"/>
    <property type="evidence" value="ECO:0007669"/>
    <property type="project" value="UniProtKB-KW"/>
</dbReference>
<feature type="region of interest" description="Disordered" evidence="4">
    <location>
        <begin position="215"/>
        <end position="251"/>
    </location>
</feature>
<dbReference type="InterPro" id="IPR016071">
    <property type="entry name" value="Staphylococal_nuclease_OB-fold"/>
</dbReference>
<feature type="compositionally biased region" description="Basic and acidic residues" evidence="4">
    <location>
        <begin position="60"/>
        <end position="71"/>
    </location>
</feature>
<evidence type="ECO:0000313" key="7">
    <source>
        <dbReference type="EMBL" id="CAH2715022.1"/>
    </source>
</evidence>
<keyword evidence="1" id="KW-0540">Nuclease</keyword>
<keyword evidence="2 7" id="KW-0255">Endonuclease</keyword>
<dbReference type="Gene3D" id="2.40.50.90">
    <property type="match status" value="1"/>
</dbReference>
<keyword evidence="5" id="KW-0732">Signal</keyword>
<dbReference type="RefSeq" id="WP_248735325.1">
    <property type="nucleotide sequence ID" value="NZ_CALBWS010000012.1"/>
</dbReference>
<dbReference type="PANTHER" id="PTHR12302:SF3">
    <property type="entry name" value="SERINE_THREONINE-PROTEIN KINASE 31"/>
    <property type="match status" value="1"/>
</dbReference>
<dbReference type="Proteomes" id="UP000838308">
    <property type="component" value="Unassembled WGS sequence"/>
</dbReference>
<evidence type="ECO:0000256" key="2">
    <source>
        <dbReference type="ARBA" id="ARBA00022759"/>
    </source>
</evidence>
<gene>
    <name evidence="7" type="primary">yokF</name>
    <name evidence="7" type="ORF">BACCIP111895_02199</name>
</gene>
<feature type="compositionally biased region" description="Basic and acidic residues" evidence="4">
    <location>
        <begin position="35"/>
        <end position="49"/>
    </location>
</feature>
<dbReference type="EMBL" id="CALBWS010000012">
    <property type="protein sequence ID" value="CAH2715022.1"/>
    <property type="molecule type" value="Genomic_DNA"/>
</dbReference>
<dbReference type="PROSITE" id="PS50830">
    <property type="entry name" value="TNASE_3"/>
    <property type="match status" value="1"/>
</dbReference>
<evidence type="ECO:0000256" key="1">
    <source>
        <dbReference type="ARBA" id="ARBA00022722"/>
    </source>
</evidence>
<feature type="compositionally biased region" description="Polar residues" evidence="4">
    <location>
        <begin position="50"/>
        <end position="59"/>
    </location>
</feature>
<dbReference type="InterPro" id="IPR002071">
    <property type="entry name" value="Thermonucl_AS"/>
</dbReference>
<evidence type="ECO:0000313" key="8">
    <source>
        <dbReference type="Proteomes" id="UP000838308"/>
    </source>
</evidence>
<dbReference type="PROSITE" id="PS01284">
    <property type="entry name" value="TNASE_2"/>
    <property type="match status" value="1"/>
</dbReference>
<sequence>MKLVLNLVVSGFLLLGLTACNQGSAEKTSSTAEQTSEKVESVKEQKTDTVGKSQVNQSENSKEQPQTKEDSNQVPVTLVEAVDGDTIKVTYNGEKETVRYLLVDTPEEKKPNTCVQPFAVEAYKRNNQLLNSGQITLEFDHGNKRDKYGRLLAYVFVNGASVQETLLKEGYARIAYVYQPPYKYLDQFQADENQAKNKKLNIWSQPGFATDRGFNGCVNSAAKPTNQPGSTSSSSKTTTQSSNTPNSSGTEFFANCTELRKKYPDGVSKGHPAYQAKMDRDNDGYACDR</sequence>
<dbReference type="CDD" id="cd00175">
    <property type="entry name" value="SNc"/>
    <property type="match status" value="1"/>
</dbReference>
<feature type="domain" description="TNase-like" evidence="6">
    <location>
        <begin position="72"/>
        <end position="205"/>
    </location>
</feature>
<evidence type="ECO:0000259" key="6">
    <source>
        <dbReference type="PROSITE" id="PS50830"/>
    </source>
</evidence>
<reference evidence="7" key="1">
    <citation type="submission" date="2022-04" db="EMBL/GenBank/DDBJ databases">
        <authorList>
            <person name="Criscuolo A."/>
        </authorList>
    </citation>
    <scope>NUCLEOTIDE SEQUENCE</scope>
    <source>
        <strain evidence="7">CIP111895</strain>
    </source>
</reference>
<feature type="compositionally biased region" description="Basic and acidic residues" evidence="4">
    <location>
        <begin position="277"/>
        <end position="289"/>
    </location>
</feature>
<dbReference type="SMART" id="SM00318">
    <property type="entry name" value="SNc"/>
    <property type="match status" value="1"/>
</dbReference>
<organism evidence="7 8">
    <name type="scientific">Neobacillus rhizosphaerae</name>
    <dbReference type="NCBI Taxonomy" id="2880965"/>
    <lineage>
        <taxon>Bacteria</taxon>
        <taxon>Bacillati</taxon>
        <taxon>Bacillota</taxon>
        <taxon>Bacilli</taxon>
        <taxon>Bacillales</taxon>
        <taxon>Bacillaceae</taxon>
        <taxon>Neobacillus</taxon>
    </lineage>
</organism>
<dbReference type="InterPro" id="IPR035437">
    <property type="entry name" value="SNase_OB-fold_sf"/>
</dbReference>
<comment type="caution">
    <text evidence="7">The sequence shown here is derived from an EMBL/GenBank/DDBJ whole genome shotgun (WGS) entry which is preliminary data.</text>
</comment>
<feature type="compositionally biased region" description="Polar residues" evidence="4">
    <location>
        <begin position="24"/>
        <end position="34"/>
    </location>
</feature>
<dbReference type="PROSITE" id="PS51257">
    <property type="entry name" value="PROKAR_LIPOPROTEIN"/>
    <property type="match status" value="1"/>
</dbReference>
<accession>A0ABN8KR83</accession>
<dbReference type="SMART" id="SM00894">
    <property type="entry name" value="Excalibur"/>
    <property type="match status" value="1"/>
</dbReference>
<feature type="region of interest" description="Disordered" evidence="4">
    <location>
        <begin position="24"/>
        <end position="75"/>
    </location>
</feature>